<dbReference type="RefSeq" id="WP_150862997.1">
    <property type="nucleotide sequence ID" value="NZ_VYXP01000002.1"/>
</dbReference>
<dbReference type="Gene3D" id="3.30.70.260">
    <property type="match status" value="1"/>
</dbReference>
<dbReference type="Pfam" id="PF13328">
    <property type="entry name" value="HD_4"/>
    <property type="match status" value="1"/>
</dbReference>
<dbReference type="AlphaFoldDB" id="A0A5N0THV2"/>
<comment type="similarity">
    <text evidence="6">Belongs to the relA/spoT family.</text>
</comment>
<dbReference type="CDD" id="cd01668">
    <property type="entry name" value="TGS_RSH"/>
    <property type="match status" value="1"/>
</dbReference>
<dbReference type="InterPro" id="IPR045600">
    <property type="entry name" value="RelA/SpoT_AH_RIS"/>
</dbReference>
<evidence type="ECO:0000256" key="5">
    <source>
        <dbReference type="ARBA" id="ARBA00033308"/>
    </source>
</evidence>
<reference evidence="9 10" key="1">
    <citation type="submission" date="2019-09" db="EMBL/GenBank/DDBJ databases">
        <title>Wenzhouxiangella sp. Genome sequencing and assembly.</title>
        <authorList>
            <person name="Zhang R."/>
        </authorList>
    </citation>
    <scope>NUCLEOTIDE SEQUENCE [LARGE SCALE GENOMIC DNA]</scope>
    <source>
        <strain evidence="9 10">W260</strain>
    </source>
</reference>
<dbReference type="Gene3D" id="3.10.20.30">
    <property type="match status" value="1"/>
</dbReference>
<dbReference type="SUPFAM" id="SSF81271">
    <property type="entry name" value="TGS-like"/>
    <property type="match status" value="1"/>
</dbReference>
<evidence type="ECO:0000256" key="3">
    <source>
        <dbReference type="ARBA" id="ARBA00029754"/>
    </source>
</evidence>
<dbReference type="FunFam" id="3.30.460.10:FF:000001">
    <property type="entry name" value="GTP pyrophosphokinase RelA"/>
    <property type="match status" value="1"/>
</dbReference>
<dbReference type="InterPro" id="IPR033655">
    <property type="entry name" value="TGS_RelA/SpoT"/>
</dbReference>
<dbReference type="Proteomes" id="UP000325372">
    <property type="component" value="Unassembled WGS sequence"/>
</dbReference>
<dbReference type="Pfam" id="PF13291">
    <property type="entry name" value="ACT_4"/>
    <property type="match status" value="1"/>
</dbReference>
<dbReference type="Pfam" id="PF04607">
    <property type="entry name" value="RelA_SpoT"/>
    <property type="match status" value="1"/>
</dbReference>
<dbReference type="GO" id="GO:0008728">
    <property type="term" value="F:GTP diphosphokinase activity"/>
    <property type="evidence" value="ECO:0007669"/>
    <property type="project" value="TreeGrafter"/>
</dbReference>
<dbReference type="InterPro" id="IPR043519">
    <property type="entry name" value="NT_sf"/>
</dbReference>
<evidence type="ECO:0000256" key="2">
    <source>
        <dbReference type="ARBA" id="ARBA00025704"/>
    </source>
</evidence>
<dbReference type="GO" id="GO:0042594">
    <property type="term" value="P:response to starvation"/>
    <property type="evidence" value="ECO:0007669"/>
    <property type="project" value="TreeGrafter"/>
</dbReference>
<organism evidence="9 10">
    <name type="scientific">Marinihelvus fidelis</name>
    <dbReference type="NCBI Taxonomy" id="2613842"/>
    <lineage>
        <taxon>Bacteria</taxon>
        <taxon>Pseudomonadati</taxon>
        <taxon>Pseudomonadota</taxon>
        <taxon>Gammaproteobacteria</taxon>
        <taxon>Chromatiales</taxon>
        <taxon>Wenzhouxiangellaceae</taxon>
        <taxon>Marinihelvus</taxon>
    </lineage>
</organism>
<dbReference type="SMART" id="SM00954">
    <property type="entry name" value="RelA_SpoT"/>
    <property type="match status" value="1"/>
</dbReference>
<dbReference type="PROSITE" id="PS51671">
    <property type="entry name" value="ACT"/>
    <property type="match status" value="1"/>
</dbReference>
<dbReference type="InterPro" id="IPR012675">
    <property type="entry name" value="Beta-grasp_dom_sf"/>
</dbReference>
<dbReference type="Gene3D" id="1.10.3210.10">
    <property type="entry name" value="Hypothetical protein af1432"/>
    <property type="match status" value="1"/>
</dbReference>
<dbReference type="PANTHER" id="PTHR21262:SF31">
    <property type="entry name" value="GTP PYROPHOSPHOKINASE"/>
    <property type="match status" value="1"/>
</dbReference>
<dbReference type="Gene3D" id="3.30.460.10">
    <property type="entry name" value="Beta Polymerase, domain 2"/>
    <property type="match status" value="1"/>
</dbReference>
<sequence length="732" mass="81917">MTAVADTRARVRDWLDRYHREAGMPADDALSLFDGLAGQGLKGAAALEELEPLLHELAGLAADPRTLCSAMLFIAGRHGEDMARWQGQLPEGVQQQLDSLSRLHQVQSETAVGSTGRSAEGLRRLLLALVVDVRVVLIALAWQLVQLRTAKDDPERAAELGRETMLIHAPLANRLGVWQLKWELEDLAFRFQEPEAYKRVAKQVAERRADRERFIATFIDRLQAVITEAGIKGEVVGRPKHIYSIWKKMQRKGLDFHELFDLRAVRVLVDDLPACYSVLGLVHTHWQPIPGEFDDYITTPKGNNYQSLHTAVVGPEGKAVEVQIRTHDMNEHAELGVAAHWRYKEGGPSDPAFERKVTAMRQLLDGDDGALDDESLLEGFRSLTTEDRVYVLTPRGEVIDMAQGSTVLDFAYHVHTEVGHRCRGAKVNGRIVPLTHQVSNGDRVEILTAKEARPSRDWLNPRMGYINGARARSKVRQWYKKESHEENLAQGRELVEGDLKRMGLAVADLAEVPERFGLKSLDDLYAAVGNGDLTVAQVTSAAERQRTVDVETTAEDLLSKPSKRARTSARAGGEGGIVIEGVGNLMTTIARCCQPLPGDSVVGYITRSRGVTIHRDDCANVLRWQAQEPHRLLQVRWGQKSDHRYRADILVRAYHRRELFRDISAVMSSAEATVMDIDGHRDRDSDMSEIRMQVDVRGYEQLSELLSRLSGVRNVIEARRLREPPAARKDPG</sequence>
<dbReference type="InterPro" id="IPR045865">
    <property type="entry name" value="ACT-like_dom_sf"/>
</dbReference>
<dbReference type="InterPro" id="IPR004811">
    <property type="entry name" value="RelA/Spo_fam"/>
</dbReference>
<name>A0A5N0THV2_9GAMM</name>
<evidence type="ECO:0000259" key="8">
    <source>
        <dbReference type="PROSITE" id="PS51880"/>
    </source>
</evidence>
<feature type="domain" description="TGS" evidence="8">
    <location>
        <begin position="385"/>
        <end position="448"/>
    </location>
</feature>
<dbReference type="PANTHER" id="PTHR21262">
    <property type="entry name" value="GUANOSINE-3',5'-BIS DIPHOSPHATE 3'-PYROPHOSPHOHYDROLASE"/>
    <property type="match status" value="1"/>
</dbReference>
<dbReference type="CDD" id="cd04876">
    <property type="entry name" value="ACT_RelA-SpoT"/>
    <property type="match status" value="1"/>
</dbReference>
<dbReference type="SUPFAM" id="SSF81301">
    <property type="entry name" value="Nucleotidyltransferase"/>
    <property type="match status" value="1"/>
</dbReference>
<keyword evidence="9" id="KW-0378">Hydrolase</keyword>
<dbReference type="CDD" id="cd05399">
    <property type="entry name" value="NT_Rel-Spo_like"/>
    <property type="match status" value="1"/>
</dbReference>
<dbReference type="GO" id="GO:0005886">
    <property type="term" value="C:plasma membrane"/>
    <property type="evidence" value="ECO:0007669"/>
    <property type="project" value="TreeGrafter"/>
</dbReference>
<evidence type="ECO:0000313" key="9">
    <source>
        <dbReference type="EMBL" id="KAA9133436.1"/>
    </source>
</evidence>
<dbReference type="InterPro" id="IPR012676">
    <property type="entry name" value="TGS-like"/>
</dbReference>
<evidence type="ECO:0000256" key="1">
    <source>
        <dbReference type="ARBA" id="ARBA00019852"/>
    </source>
</evidence>
<dbReference type="InterPro" id="IPR004095">
    <property type="entry name" value="TGS"/>
</dbReference>
<evidence type="ECO:0000259" key="7">
    <source>
        <dbReference type="PROSITE" id="PS51671"/>
    </source>
</evidence>
<dbReference type="SUPFAM" id="SSF109604">
    <property type="entry name" value="HD-domain/PDEase-like"/>
    <property type="match status" value="1"/>
</dbReference>
<comment type="pathway">
    <text evidence="2">Purine metabolism.</text>
</comment>
<dbReference type="Pfam" id="PF02824">
    <property type="entry name" value="TGS"/>
    <property type="match status" value="1"/>
</dbReference>
<protein>
    <recommendedName>
        <fullName evidence="1">GTP pyrophosphokinase</fullName>
    </recommendedName>
    <alternativeName>
        <fullName evidence="4">(p)ppGpp synthase</fullName>
    </alternativeName>
    <alternativeName>
        <fullName evidence="3">ATP:GTP 3'-pyrophosphotransferase</fullName>
    </alternativeName>
    <alternativeName>
        <fullName evidence="5">ppGpp synthase I</fullName>
    </alternativeName>
</protein>
<dbReference type="EMBL" id="VYXP01000002">
    <property type="protein sequence ID" value="KAA9133436.1"/>
    <property type="molecule type" value="Genomic_DNA"/>
</dbReference>
<dbReference type="SUPFAM" id="SSF55021">
    <property type="entry name" value="ACT-like"/>
    <property type="match status" value="1"/>
</dbReference>
<evidence type="ECO:0000256" key="4">
    <source>
        <dbReference type="ARBA" id="ARBA00032407"/>
    </source>
</evidence>
<dbReference type="FunFam" id="3.10.20.30:FF:000002">
    <property type="entry name" value="GTP pyrophosphokinase (RelA/SpoT)"/>
    <property type="match status" value="1"/>
</dbReference>
<comment type="caution">
    <text evidence="9">The sequence shown here is derived from an EMBL/GenBank/DDBJ whole genome shotgun (WGS) entry which is preliminary data.</text>
</comment>
<dbReference type="GO" id="GO:0015949">
    <property type="term" value="P:nucleobase-containing small molecule interconversion"/>
    <property type="evidence" value="ECO:0007669"/>
    <property type="project" value="UniProtKB-ARBA"/>
</dbReference>
<comment type="function">
    <text evidence="6">In eubacteria ppGpp (guanosine 3'-diphosphate 5'-diphosphate) is a mediator of the stringent response that coordinates a variety of cellular activities in response to changes in nutritional abundance.</text>
</comment>
<dbReference type="PROSITE" id="PS51880">
    <property type="entry name" value="TGS"/>
    <property type="match status" value="1"/>
</dbReference>
<gene>
    <name evidence="9" type="ORF">F3N42_03545</name>
</gene>
<dbReference type="GO" id="GO:0015969">
    <property type="term" value="P:guanosine tetraphosphate metabolic process"/>
    <property type="evidence" value="ECO:0007669"/>
    <property type="project" value="InterPro"/>
</dbReference>
<dbReference type="NCBIfam" id="TIGR00691">
    <property type="entry name" value="spoT_relA"/>
    <property type="match status" value="1"/>
</dbReference>
<dbReference type="Pfam" id="PF19296">
    <property type="entry name" value="RelA_AH_RIS"/>
    <property type="match status" value="1"/>
</dbReference>
<keyword evidence="10" id="KW-1185">Reference proteome</keyword>
<evidence type="ECO:0000256" key="6">
    <source>
        <dbReference type="RuleBase" id="RU003847"/>
    </source>
</evidence>
<dbReference type="GO" id="GO:0008893">
    <property type="term" value="F:guanosine-3',5'-bis(diphosphate) 3'-diphosphatase activity"/>
    <property type="evidence" value="ECO:0007669"/>
    <property type="project" value="TreeGrafter"/>
</dbReference>
<dbReference type="InterPro" id="IPR002912">
    <property type="entry name" value="ACT_dom"/>
</dbReference>
<proteinExistence type="inferred from homology"/>
<dbReference type="InterPro" id="IPR007685">
    <property type="entry name" value="RelA_SpoT"/>
</dbReference>
<accession>A0A5N0THV2</accession>
<evidence type="ECO:0000313" key="10">
    <source>
        <dbReference type="Proteomes" id="UP000325372"/>
    </source>
</evidence>
<feature type="domain" description="ACT" evidence="7">
    <location>
        <begin position="648"/>
        <end position="723"/>
    </location>
</feature>